<accession>A0A0W1AKX8</accession>
<feature type="chain" id="PRO_5006919916" evidence="3">
    <location>
        <begin position="19"/>
        <end position="302"/>
    </location>
</feature>
<dbReference type="PATRIC" id="fig|45076.6.peg.138"/>
<sequence length="302" mass="34538">MKKILACFSLGWSLNLMAATDISAMKQTDIPAKKSSNELFLHHTLTKEFPSKINGVKYNLYISLPKEYTSNNKSYPIIYLLDADYSFALAKQISEHLSDRNRISDSIIVGIAYANPNEYKKNRTRDYTPSYVSSGGYGSEYQKYSGGAESFYRFIHSELIPYLHQTYRVNQNATFVGHSYGGLFGVYLLVHHPEVFNHYIIVSPSLWYDNHLVLKSAQRKRDFNLLQKTRACFIIGDQENKGDYHMIDDLKLLNETIMSKPHRNLSTVFNILNDMDHDTVFPGALSQGLLKSSFDSDKRVKG</sequence>
<dbReference type="InterPro" id="IPR052558">
    <property type="entry name" value="Siderophore_Hydrolase_D"/>
</dbReference>
<dbReference type="InterPro" id="IPR029058">
    <property type="entry name" value="AB_hydrolase_fold"/>
</dbReference>
<evidence type="ECO:0000256" key="3">
    <source>
        <dbReference type="SAM" id="SignalP"/>
    </source>
</evidence>
<dbReference type="SUPFAM" id="SSF53474">
    <property type="entry name" value="alpha/beta-Hydrolases"/>
    <property type="match status" value="1"/>
</dbReference>
<evidence type="ECO:0000313" key="4">
    <source>
        <dbReference type="EMBL" id="KTD81827.1"/>
    </source>
</evidence>
<keyword evidence="2 4" id="KW-0378">Hydrolase</keyword>
<dbReference type="PANTHER" id="PTHR40841">
    <property type="entry name" value="SIDEROPHORE TRIACETYLFUSARININE C ESTERASE"/>
    <property type="match status" value="1"/>
</dbReference>
<dbReference type="EMBL" id="LNZC01000002">
    <property type="protein sequence ID" value="KTD81827.1"/>
    <property type="molecule type" value="Genomic_DNA"/>
</dbReference>
<proteinExistence type="inferred from homology"/>
<comment type="similarity">
    <text evidence="1">Belongs to the esterase D family.</text>
</comment>
<evidence type="ECO:0000256" key="1">
    <source>
        <dbReference type="ARBA" id="ARBA00005622"/>
    </source>
</evidence>
<dbReference type="AlphaFoldDB" id="A0A0W1AKX8"/>
<dbReference type="GO" id="GO:0016788">
    <property type="term" value="F:hydrolase activity, acting on ester bonds"/>
    <property type="evidence" value="ECO:0007669"/>
    <property type="project" value="TreeGrafter"/>
</dbReference>
<dbReference type="PANTHER" id="PTHR40841:SF2">
    <property type="entry name" value="SIDEROPHORE-DEGRADING ESTERASE (EUROFUNG)"/>
    <property type="match status" value="1"/>
</dbReference>
<keyword evidence="3" id="KW-0732">Signal</keyword>
<organism evidence="4 5">
    <name type="scientific">Legionella worsleiensis</name>
    <dbReference type="NCBI Taxonomy" id="45076"/>
    <lineage>
        <taxon>Bacteria</taxon>
        <taxon>Pseudomonadati</taxon>
        <taxon>Pseudomonadota</taxon>
        <taxon>Gammaproteobacteria</taxon>
        <taxon>Legionellales</taxon>
        <taxon>Legionellaceae</taxon>
        <taxon>Legionella</taxon>
    </lineage>
</organism>
<protein>
    <submittedName>
        <fullName evidence="4">Ferri-bacillibactin esterase BesA</fullName>
        <ecNumber evidence="4">3.1.-.-</ecNumber>
    </submittedName>
</protein>
<keyword evidence="5" id="KW-1185">Reference proteome</keyword>
<dbReference type="Gene3D" id="3.40.50.1820">
    <property type="entry name" value="alpha/beta hydrolase"/>
    <property type="match status" value="1"/>
</dbReference>
<reference evidence="4 5" key="1">
    <citation type="submission" date="2015-11" db="EMBL/GenBank/DDBJ databases">
        <title>Genomic analysis of 38 Legionella species identifies large and diverse effector repertoires.</title>
        <authorList>
            <person name="Burstein D."/>
            <person name="Amaro F."/>
            <person name="Zusman T."/>
            <person name="Lifshitz Z."/>
            <person name="Cohen O."/>
            <person name="Gilbert J.A."/>
            <person name="Pupko T."/>
            <person name="Shuman H.A."/>
            <person name="Segal G."/>
        </authorList>
    </citation>
    <scope>NUCLEOTIDE SEQUENCE [LARGE SCALE GENOMIC DNA]</scope>
    <source>
        <strain evidence="4 5">ATCC 49508</strain>
    </source>
</reference>
<dbReference type="InterPro" id="IPR000801">
    <property type="entry name" value="Esterase-like"/>
</dbReference>
<feature type="signal peptide" evidence="3">
    <location>
        <begin position="1"/>
        <end position="18"/>
    </location>
</feature>
<evidence type="ECO:0000313" key="5">
    <source>
        <dbReference type="Proteomes" id="UP000054662"/>
    </source>
</evidence>
<dbReference type="Proteomes" id="UP000054662">
    <property type="component" value="Unassembled WGS sequence"/>
</dbReference>
<gene>
    <name evidence="4" type="primary">besA</name>
    <name evidence="4" type="ORF">Lwor_0130</name>
</gene>
<comment type="caution">
    <text evidence="4">The sequence shown here is derived from an EMBL/GenBank/DDBJ whole genome shotgun (WGS) entry which is preliminary data.</text>
</comment>
<dbReference type="Pfam" id="PF00756">
    <property type="entry name" value="Esterase"/>
    <property type="match status" value="1"/>
</dbReference>
<dbReference type="RefSeq" id="WP_058491792.1">
    <property type="nucleotide sequence ID" value="NZ_CBCRUR010000002.1"/>
</dbReference>
<dbReference type="OrthoDB" id="6381520at2"/>
<evidence type="ECO:0000256" key="2">
    <source>
        <dbReference type="ARBA" id="ARBA00022801"/>
    </source>
</evidence>
<dbReference type="EC" id="3.1.-.-" evidence="4"/>
<dbReference type="STRING" id="45076.Lwor_0130"/>
<name>A0A0W1AKX8_9GAMM</name>